<keyword evidence="9" id="KW-1185">Reference proteome</keyword>
<dbReference type="KEGG" id="jte:ASJ30_06330"/>
<dbReference type="InterPro" id="IPR052714">
    <property type="entry name" value="MFS_Exporter"/>
</dbReference>
<evidence type="ECO:0000256" key="4">
    <source>
        <dbReference type="ARBA" id="ARBA00023136"/>
    </source>
</evidence>
<feature type="domain" description="Major facilitator superfamily (MFS) profile" evidence="6">
    <location>
        <begin position="1"/>
        <end position="373"/>
    </location>
</feature>
<feature type="transmembrane region" description="Helical" evidence="5">
    <location>
        <begin position="152"/>
        <end position="172"/>
    </location>
</feature>
<dbReference type="PANTHER" id="PTHR23531">
    <property type="entry name" value="QUINOLENE RESISTANCE PROTEIN NORA"/>
    <property type="match status" value="1"/>
</dbReference>
<keyword evidence="4 5" id="KW-0472">Membrane</keyword>
<evidence type="ECO:0000313" key="10">
    <source>
        <dbReference type="Proteomes" id="UP000192634"/>
    </source>
</evidence>
<gene>
    <name evidence="7" type="ORF">ASJ30_06330</name>
    <name evidence="8" type="ORF">SAMN06296429_105108</name>
</gene>
<dbReference type="Proteomes" id="UP000182938">
    <property type="component" value="Chromosome"/>
</dbReference>
<dbReference type="OrthoDB" id="5189108at2"/>
<evidence type="ECO:0000256" key="1">
    <source>
        <dbReference type="ARBA" id="ARBA00004651"/>
    </source>
</evidence>
<proteinExistence type="predicted"/>
<reference evidence="7 9" key="1">
    <citation type="submission" date="2015-11" db="EMBL/GenBank/DDBJ databases">
        <authorList>
            <person name="Zhang Y."/>
            <person name="Guo Z."/>
        </authorList>
    </citation>
    <scope>NUCLEOTIDE SEQUENCE [LARGE SCALE GENOMIC DNA]</scope>
    <source>
        <strain evidence="7 9">YFY001</strain>
    </source>
</reference>
<sequence>MPSLLLATFLGFSGFAVLMPVAPLWAVHGGADEGGAGLVNGVLLLVTVLTQFTVPGLLRRFGWGPALAAGLALLGAPSLGLIASDALPAVLALSAVRGVGFGILTVAGSAAVAELSDPKTRGKAVGAYGLAIAGPQVVLLPLGSWVAETIDFVPVFTIGAAPLLGIPAAFALGRVLDDFPSSGDHDADAGGPSTARAAITLLRPMVLLLGVTIAGGAVLTFGPQMVRDPAVVIPALALMELMAAIFRWWIGGVADRHGAERFVAPFVIITVLGVGAIAWAVHDQSVPVLLLGALLLGSAYGALQNLTLLISFASVTRRHLGLASSIWNVGFDLGSAIGSVVVGAIAVAADFSTALAATGVFALLTLPLAVRRRGLEARR</sequence>
<evidence type="ECO:0000256" key="5">
    <source>
        <dbReference type="SAM" id="Phobius"/>
    </source>
</evidence>
<dbReference type="GO" id="GO:0005886">
    <property type="term" value="C:plasma membrane"/>
    <property type="evidence" value="ECO:0007669"/>
    <property type="project" value="UniProtKB-SubCell"/>
</dbReference>
<feature type="transmembrane region" description="Helical" evidence="5">
    <location>
        <begin position="125"/>
        <end position="146"/>
    </location>
</feature>
<feature type="transmembrane region" description="Helical" evidence="5">
    <location>
        <begin position="262"/>
        <end position="282"/>
    </location>
</feature>
<evidence type="ECO:0000313" key="8">
    <source>
        <dbReference type="EMBL" id="SMC56384.1"/>
    </source>
</evidence>
<reference evidence="8 10" key="2">
    <citation type="submission" date="2017-04" db="EMBL/GenBank/DDBJ databases">
        <authorList>
            <person name="Afonso C.L."/>
            <person name="Miller P.J."/>
            <person name="Scott M.A."/>
            <person name="Spackman E."/>
            <person name="Goraichik I."/>
            <person name="Dimitrov K.M."/>
            <person name="Suarez D.L."/>
            <person name="Swayne D.E."/>
        </authorList>
    </citation>
    <scope>NUCLEOTIDE SEQUENCE [LARGE SCALE GENOMIC DNA]</scope>
    <source>
        <strain evidence="8 10">CGMCC 1.12511</strain>
    </source>
</reference>
<keyword evidence="3 5" id="KW-1133">Transmembrane helix</keyword>
<dbReference type="InterPro" id="IPR011701">
    <property type="entry name" value="MFS"/>
</dbReference>
<dbReference type="EMBL" id="CP013290">
    <property type="protein sequence ID" value="APH01207.1"/>
    <property type="molecule type" value="Genomic_DNA"/>
</dbReference>
<feature type="transmembrane region" description="Helical" evidence="5">
    <location>
        <begin position="288"/>
        <end position="313"/>
    </location>
</feature>
<feature type="transmembrane region" description="Helical" evidence="5">
    <location>
        <begin position="89"/>
        <end position="113"/>
    </location>
</feature>
<dbReference type="Pfam" id="PF07690">
    <property type="entry name" value="MFS_1"/>
    <property type="match status" value="1"/>
</dbReference>
<comment type="subcellular location">
    <subcellularLocation>
        <location evidence="1">Cell membrane</location>
        <topology evidence="1">Multi-pass membrane protein</topology>
    </subcellularLocation>
</comment>
<feature type="transmembrane region" description="Helical" evidence="5">
    <location>
        <begin position="36"/>
        <end position="54"/>
    </location>
</feature>
<dbReference type="PANTHER" id="PTHR23531:SF1">
    <property type="entry name" value="QUINOLENE RESISTANCE PROTEIN NORA"/>
    <property type="match status" value="1"/>
</dbReference>
<name>A0A1L3MFJ6_9MICO</name>
<protein>
    <submittedName>
        <fullName evidence="8">Predicted arabinose efflux permease, MFS family</fullName>
    </submittedName>
    <submittedName>
        <fullName evidence="7">Transmembrane transport protein</fullName>
    </submittedName>
</protein>
<dbReference type="PROSITE" id="PS50850">
    <property type="entry name" value="MFS"/>
    <property type="match status" value="1"/>
</dbReference>
<dbReference type="Gene3D" id="1.20.1250.20">
    <property type="entry name" value="MFS general substrate transporter like domains"/>
    <property type="match status" value="1"/>
</dbReference>
<feature type="transmembrane region" description="Helical" evidence="5">
    <location>
        <begin position="351"/>
        <end position="370"/>
    </location>
</feature>
<accession>A0A1W2A6S0</accession>
<keyword evidence="2 5" id="KW-0812">Transmembrane</keyword>
<feature type="transmembrane region" description="Helical" evidence="5">
    <location>
        <begin position="231"/>
        <end position="250"/>
    </location>
</feature>
<accession>A0A1L3MFJ6</accession>
<dbReference type="EMBL" id="FWXN01000005">
    <property type="protein sequence ID" value="SMC56384.1"/>
    <property type="molecule type" value="Genomic_DNA"/>
</dbReference>
<evidence type="ECO:0000256" key="3">
    <source>
        <dbReference type="ARBA" id="ARBA00022989"/>
    </source>
</evidence>
<feature type="transmembrane region" description="Helical" evidence="5">
    <location>
        <begin position="206"/>
        <end position="225"/>
    </location>
</feature>
<evidence type="ECO:0000256" key="2">
    <source>
        <dbReference type="ARBA" id="ARBA00022692"/>
    </source>
</evidence>
<feature type="transmembrane region" description="Helical" evidence="5">
    <location>
        <begin position="325"/>
        <end position="345"/>
    </location>
</feature>
<dbReference type="InterPro" id="IPR036259">
    <property type="entry name" value="MFS_trans_sf"/>
</dbReference>
<dbReference type="GO" id="GO:0022857">
    <property type="term" value="F:transmembrane transporter activity"/>
    <property type="evidence" value="ECO:0007669"/>
    <property type="project" value="InterPro"/>
</dbReference>
<evidence type="ECO:0000313" key="7">
    <source>
        <dbReference type="EMBL" id="APH01207.1"/>
    </source>
</evidence>
<evidence type="ECO:0000259" key="6">
    <source>
        <dbReference type="PROSITE" id="PS50850"/>
    </source>
</evidence>
<feature type="transmembrane region" description="Helical" evidence="5">
    <location>
        <begin position="61"/>
        <end position="83"/>
    </location>
</feature>
<dbReference type="RefSeq" id="WP_072624365.1">
    <property type="nucleotide sequence ID" value="NZ_CP013290.1"/>
</dbReference>
<organism evidence="7 9">
    <name type="scientific">Janibacter indicus</name>
    <dbReference type="NCBI Taxonomy" id="857417"/>
    <lineage>
        <taxon>Bacteria</taxon>
        <taxon>Bacillati</taxon>
        <taxon>Actinomycetota</taxon>
        <taxon>Actinomycetes</taxon>
        <taxon>Micrococcales</taxon>
        <taxon>Intrasporangiaceae</taxon>
        <taxon>Janibacter</taxon>
    </lineage>
</organism>
<evidence type="ECO:0000313" key="9">
    <source>
        <dbReference type="Proteomes" id="UP000182938"/>
    </source>
</evidence>
<dbReference type="InterPro" id="IPR020846">
    <property type="entry name" value="MFS_dom"/>
</dbReference>
<dbReference type="AlphaFoldDB" id="A0A1L3MFJ6"/>
<dbReference type="SUPFAM" id="SSF103473">
    <property type="entry name" value="MFS general substrate transporter"/>
    <property type="match status" value="1"/>
</dbReference>
<dbReference type="Proteomes" id="UP000192634">
    <property type="component" value="Unassembled WGS sequence"/>
</dbReference>